<keyword evidence="6" id="KW-1185">Reference proteome</keyword>
<feature type="region of interest" description="Disordered" evidence="2">
    <location>
        <begin position="462"/>
        <end position="481"/>
    </location>
</feature>
<feature type="compositionally biased region" description="Polar residues" evidence="2">
    <location>
        <begin position="540"/>
        <end position="556"/>
    </location>
</feature>
<gene>
    <name evidence="5" type="ORF">M409DRAFT_16248</name>
</gene>
<keyword evidence="1" id="KW-0175">Coiled coil</keyword>
<feature type="region of interest" description="Disordered" evidence="2">
    <location>
        <begin position="540"/>
        <end position="677"/>
    </location>
</feature>
<proteinExistence type="predicted"/>
<feature type="compositionally biased region" description="Basic and acidic residues" evidence="2">
    <location>
        <begin position="462"/>
        <end position="472"/>
    </location>
</feature>
<feature type="domain" description="SWI/SNF and RSC complexes subunit Ssr4 C-terminal" evidence="4">
    <location>
        <begin position="260"/>
        <end position="723"/>
    </location>
</feature>
<dbReference type="InterPro" id="IPR013859">
    <property type="entry name" value="Ssr4_N"/>
</dbReference>
<dbReference type="GeneID" id="54556822"/>
<accession>A0A6A6D6C2</accession>
<feature type="compositionally biased region" description="Low complexity" evidence="2">
    <location>
        <begin position="642"/>
        <end position="657"/>
    </location>
</feature>
<dbReference type="Proteomes" id="UP000799537">
    <property type="component" value="Unassembled WGS sequence"/>
</dbReference>
<evidence type="ECO:0000259" key="3">
    <source>
        <dbReference type="Pfam" id="PF08549"/>
    </source>
</evidence>
<name>A0A6A6D6C2_ZASCE</name>
<feature type="compositionally biased region" description="Low complexity" evidence="2">
    <location>
        <begin position="613"/>
        <end position="635"/>
    </location>
</feature>
<dbReference type="EMBL" id="ML993579">
    <property type="protein sequence ID" value="KAF2173978.1"/>
    <property type="molecule type" value="Genomic_DNA"/>
</dbReference>
<evidence type="ECO:0000256" key="2">
    <source>
        <dbReference type="SAM" id="MobiDB-lite"/>
    </source>
</evidence>
<evidence type="ECO:0000256" key="1">
    <source>
        <dbReference type="SAM" id="Coils"/>
    </source>
</evidence>
<reference evidence="5" key="1">
    <citation type="journal article" date="2020" name="Stud. Mycol.">
        <title>101 Dothideomycetes genomes: a test case for predicting lifestyles and emergence of pathogens.</title>
        <authorList>
            <person name="Haridas S."/>
            <person name="Albert R."/>
            <person name="Binder M."/>
            <person name="Bloem J."/>
            <person name="Labutti K."/>
            <person name="Salamov A."/>
            <person name="Andreopoulos B."/>
            <person name="Baker S."/>
            <person name="Barry K."/>
            <person name="Bills G."/>
            <person name="Bluhm B."/>
            <person name="Cannon C."/>
            <person name="Castanera R."/>
            <person name="Culley D."/>
            <person name="Daum C."/>
            <person name="Ezra D."/>
            <person name="Gonzalez J."/>
            <person name="Henrissat B."/>
            <person name="Kuo A."/>
            <person name="Liang C."/>
            <person name="Lipzen A."/>
            <person name="Lutzoni F."/>
            <person name="Magnuson J."/>
            <person name="Mondo S."/>
            <person name="Nolan M."/>
            <person name="Ohm R."/>
            <person name="Pangilinan J."/>
            <person name="Park H.-J."/>
            <person name="Ramirez L."/>
            <person name="Alfaro M."/>
            <person name="Sun H."/>
            <person name="Tritt A."/>
            <person name="Yoshinaga Y."/>
            <person name="Zwiers L.-H."/>
            <person name="Turgeon B."/>
            <person name="Goodwin S."/>
            <person name="Spatafora J."/>
            <person name="Crous P."/>
            <person name="Grigoriev I."/>
        </authorList>
    </citation>
    <scope>NUCLEOTIDE SEQUENCE</scope>
    <source>
        <strain evidence="5">ATCC 36951</strain>
    </source>
</reference>
<dbReference type="InterPro" id="IPR046464">
    <property type="entry name" value="SWI-SNF_Ssr4_C"/>
</dbReference>
<evidence type="ECO:0000313" key="6">
    <source>
        <dbReference type="Proteomes" id="UP000799537"/>
    </source>
</evidence>
<dbReference type="Pfam" id="PF08549">
    <property type="entry name" value="SWI-SNF_Ssr4_N"/>
    <property type="match status" value="1"/>
</dbReference>
<feature type="region of interest" description="Disordered" evidence="2">
    <location>
        <begin position="488"/>
        <end position="509"/>
    </location>
</feature>
<feature type="compositionally biased region" description="Polar residues" evidence="2">
    <location>
        <begin position="241"/>
        <end position="252"/>
    </location>
</feature>
<dbReference type="Pfam" id="PF20497">
    <property type="entry name" value="SWI-SNF_Ssr4_C"/>
    <property type="match status" value="1"/>
</dbReference>
<evidence type="ECO:0000313" key="5">
    <source>
        <dbReference type="EMBL" id="KAF2173978.1"/>
    </source>
</evidence>
<protein>
    <recommendedName>
        <fullName evidence="7">DUF1750-domain-containing protein</fullName>
    </recommendedName>
</protein>
<feature type="domain" description="SWI/SNF and RSC complexes subunit Ssr4 N-terminal" evidence="3">
    <location>
        <begin position="2"/>
        <end position="214"/>
    </location>
</feature>
<feature type="region of interest" description="Disordered" evidence="2">
    <location>
        <begin position="222"/>
        <end position="257"/>
    </location>
</feature>
<dbReference type="RefSeq" id="XP_033674867.1">
    <property type="nucleotide sequence ID" value="XM_033803550.1"/>
</dbReference>
<dbReference type="AlphaFoldDB" id="A0A6A6D6C2"/>
<sequence length="737" mass="80412">MQNPSQGVAQQLQPHVHLISLHRFPLIASLNVEQAFRYLLDAPSIVKQIAPMSWNYVSAPQDGTVWLEWIPLEKTDQPFPSDGYAWGDPEQTYRQEFSGYTIEWRSHQVGYRPGHDQVASHARTRYHFISKNPSVNAPPPDPSLWIVHYHAADPNRVMPASSVPVSGQMRQTIAFRTWLESQGRLERRDFMLHDREHWPTLNIPGQMQQPGQYNALQNRYPQQHYPQQGGGPPAAKKARTSGPSISMPGSSDGQHDSTIEMEEDTALGDFFDHLTQRDISLARYMQHHRWMEEVFSSPYASSQIVPPDLGMGLMGELKGLTDGILEPPNMDFMDRADSKPPKAKEAAPFTNLKKEQVEEFGKRVQKHLEEGQAEIERMKAEHAAKMQDWKKVKSLMQAEKRLRYATWEGHEDAVPAYRLEEPITNGHGEEVSGKETVDNVVKEVEELLKVKITGREDANRVARGGLRDRKPPAFDYEQQNNQQELTLDGLINDDPEPSETPAPAANGSLMESTTFHEDPMAVTQTAGEQKLPSQVPQSIFQSDLNQGTPNAASEQNAAGDALDDLPGMDMNDTLMDGMDLDVGDSNIDFGDDNAGGLDSLGDSMTPAQPDASAAGGQATQPTDATATAQSADNTNPSGGNDPSQAQTQAQPSQTTTPNADTGAVTGDNGLGDDAGDTSMFNDTFDDLTNIDGNGDDGLIDFDGGGIGMDDSAFGDALHGMDAADGSGDGNTPATGGS</sequence>
<organism evidence="5 6">
    <name type="scientific">Zasmidium cellare ATCC 36951</name>
    <dbReference type="NCBI Taxonomy" id="1080233"/>
    <lineage>
        <taxon>Eukaryota</taxon>
        <taxon>Fungi</taxon>
        <taxon>Dikarya</taxon>
        <taxon>Ascomycota</taxon>
        <taxon>Pezizomycotina</taxon>
        <taxon>Dothideomycetes</taxon>
        <taxon>Dothideomycetidae</taxon>
        <taxon>Mycosphaerellales</taxon>
        <taxon>Mycosphaerellaceae</taxon>
        <taxon>Zasmidium</taxon>
    </lineage>
</organism>
<evidence type="ECO:0000259" key="4">
    <source>
        <dbReference type="Pfam" id="PF20497"/>
    </source>
</evidence>
<evidence type="ECO:0008006" key="7">
    <source>
        <dbReference type="Google" id="ProtNLM"/>
    </source>
</evidence>
<feature type="coiled-coil region" evidence="1">
    <location>
        <begin position="361"/>
        <end position="388"/>
    </location>
</feature>
<dbReference type="GO" id="GO:0006338">
    <property type="term" value="P:chromatin remodeling"/>
    <property type="evidence" value="ECO:0007669"/>
    <property type="project" value="InterPro"/>
</dbReference>
<dbReference type="OrthoDB" id="5321006at2759"/>